<dbReference type="GO" id="GO:0008757">
    <property type="term" value="F:S-adenosylmethionine-dependent methyltransferase activity"/>
    <property type="evidence" value="ECO:0007669"/>
    <property type="project" value="InterPro"/>
</dbReference>
<evidence type="ECO:0000256" key="2">
    <source>
        <dbReference type="ARBA" id="ARBA00022679"/>
    </source>
</evidence>
<dbReference type="SUPFAM" id="SSF53335">
    <property type="entry name" value="S-adenosyl-L-methionine-dependent methyltransferases"/>
    <property type="match status" value="1"/>
</dbReference>
<organism evidence="4">
    <name type="scientific">viral metagenome</name>
    <dbReference type="NCBI Taxonomy" id="1070528"/>
    <lineage>
        <taxon>unclassified sequences</taxon>
        <taxon>metagenomes</taxon>
        <taxon>organismal metagenomes</taxon>
    </lineage>
</organism>
<protein>
    <recommendedName>
        <fullName evidence="3">Methyltransferase type 11 domain-containing protein</fullName>
    </recommendedName>
</protein>
<evidence type="ECO:0000256" key="1">
    <source>
        <dbReference type="ARBA" id="ARBA00022603"/>
    </source>
</evidence>
<dbReference type="CDD" id="cd02440">
    <property type="entry name" value="AdoMet_MTases"/>
    <property type="match status" value="1"/>
</dbReference>
<name>A0A6C0KQ39_9ZZZZ</name>
<sequence length="235" mass="27335">MFYSIFKITNFIMEMETETETTNANAISSIEKTQVKDVYEEIADHFDNSRLYKWQWVNTFLNELRKDATVYDIGCGNGRNMANNNAKNLNFIGIDNCENFIKICKAKNLNVHYGNIIAIPCPSASADAIMCIAVFHHLESKEHRVKALLEMKRLLKPNGKILLSVWSINQPPKTRRCFNTYGNNIVLWNKFGKIYERFYYIYKLDELKQLFNLCGLTITNYDYDCGNEIFTLVKS</sequence>
<reference evidence="4" key="1">
    <citation type="journal article" date="2020" name="Nature">
        <title>Giant virus diversity and host interactions through global metagenomics.</title>
        <authorList>
            <person name="Schulz F."/>
            <person name="Roux S."/>
            <person name="Paez-Espino D."/>
            <person name="Jungbluth S."/>
            <person name="Walsh D.A."/>
            <person name="Denef V.J."/>
            <person name="McMahon K.D."/>
            <person name="Konstantinidis K.T."/>
            <person name="Eloe-Fadrosh E.A."/>
            <person name="Kyrpides N.C."/>
            <person name="Woyke T."/>
        </authorList>
    </citation>
    <scope>NUCLEOTIDE SEQUENCE</scope>
    <source>
        <strain evidence="4">GVMAG-S-3300013014-113</strain>
    </source>
</reference>
<dbReference type="AlphaFoldDB" id="A0A6C0KQ39"/>
<accession>A0A6C0KQ39</accession>
<dbReference type="GO" id="GO:0008175">
    <property type="term" value="F:tRNA methyltransferase activity"/>
    <property type="evidence" value="ECO:0007669"/>
    <property type="project" value="UniProtKB-ARBA"/>
</dbReference>
<dbReference type="InterPro" id="IPR013216">
    <property type="entry name" value="Methyltransf_11"/>
</dbReference>
<dbReference type="GO" id="GO:0006400">
    <property type="term" value="P:tRNA modification"/>
    <property type="evidence" value="ECO:0007669"/>
    <property type="project" value="UniProtKB-ARBA"/>
</dbReference>
<dbReference type="GO" id="GO:0032259">
    <property type="term" value="P:methylation"/>
    <property type="evidence" value="ECO:0007669"/>
    <property type="project" value="UniProtKB-KW"/>
</dbReference>
<keyword evidence="2" id="KW-0808">Transferase</keyword>
<dbReference type="Pfam" id="PF08241">
    <property type="entry name" value="Methyltransf_11"/>
    <property type="match status" value="1"/>
</dbReference>
<dbReference type="InterPro" id="IPR029063">
    <property type="entry name" value="SAM-dependent_MTases_sf"/>
</dbReference>
<proteinExistence type="predicted"/>
<evidence type="ECO:0000259" key="3">
    <source>
        <dbReference type="Pfam" id="PF08241"/>
    </source>
</evidence>
<dbReference type="EMBL" id="MN740955">
    <property type="protein sequence ID" value="QHU19739.1"/>
    <property type="molecule type" value="Genomic_DNA"/>
</dbReference>
<dbReference type="InterPro" id="IPR051422">
    <property type="entry name" value="AlkB_tRNA_MeTrf/Diox"/>
</dbReference>
<dbReference type="Gene3D" id="3.40.50.150">
    <property type="entry name" value="Vaccinia Virus protein VP39"/>
    <property type="match status" value="1"/>
</dbReference>
<feature type="domain" description="Methyltransferase type 11" evidence="3">
    <location>
        <begin position="72"/>
        <end position="162"/>
    </location>
</feature>
<dbReference type="PANTHER" id="PTHR13069">
    <property type="entry name" value="ALKYLATED DNA REPAIR PROTEIN ALKB HOMOLOG 8"/>
    <property type="match status" value="1"/>
</dbReference>
<keyword evidence="1" id="KW-0489">Methyltransferase</keyword>
<dbReference type="PANTHER" id="PTHR13069:SF21">
    <property type="entry name" value="ALKYLATED DNA REPAIR PROTEIN ALKB HOMOLOG 8"/>
    <property type="match status" value="1"/>
</dbReference>
<evidence type="ECO:0000313" key="4">
    <source>
        <dbReference type="EMBL" id="QHU19739.1"/>
    </source>
</evidence>